<keyword evidence="3" id="KW-1185">Reference proteome</keyword>
<dbReference type="Proteomes" id="UP000305906">
    <property type="component" value="Unassembled WGS sequence"/>
</dbReference>
<dbReference type="RefSeq" id="WP_138046102.1">
    <property type="nucleotide sequence ID" value="NZ_VBZC01000017.1"/>
</dbReference>
<gene>
    <name evidence="2" type="ORF">FE633_17525</name>
</gene>
<comment type="caution">
    <text evidence="2">The sequence shown here is derived from an EMBL/GenBank/DDBJ whole genome shotgun (WGS) entry which is preliminary data.</text>
</comment>
<evidence type="ECO:0000313" key="3">
    <source>
        <dbReference type="Proteomes" id="UP000305906"/>
    </source>
</evidence>
<feature type="region of interest" description="Disordered" evidence="1">
    <location>
        <begin position="66"/>
        <end position="89"/>
    </location>
</feature>
<accession>A0A5R9FVM9</accession>
<reference evidence="2 3" key="1">
    <citation type="submission" date="2019-05" db="EMBL/GenBank/DDBJ databases">
        <title>Streptomyces sp. NEAU-C151, a novel actinomycete isolated from soil.</title>
        <authorList>
            <person name="Han L."/>
            <person name="Jiang H."/>
        </authorList>
    </citation>
    <scope>NUCLEOTIDE SEQUENCE [LARGE SCALE GENOMIC DNA]</scope>
    <source>
        <strain evidence="2 3">NEAU-C151</strain>
    </source>
</reference>
<organism evidence="2 3">
    <name type="scientific">Streptomyces montanus</name>
    <dbReference type="NCBI Taxonomy" id="2580423"/>
    <lineage>
        <taxon>Bacteria</taxon>
        <taxon>Bacillati</taxon>
        <taxon>Actinomycetota</taxon>
        <taxon>Actinomycetes</taxon>
        <taxon>Kitasatosporales</taxon>
        <taxon>Streptomycetaceae</taxon>
        <taxon>Streptomyces</taxon>
    </lineage>
</organism>
<protein>
    <submittedName>
        <fullName evidence="2">Uncharacterized protein</fullName>
    </submittedName>
</protein>
<proteinExistence type="predicted"/>
<dbReference type="AlphaFoldDB" id="A0A5R9FVM9"/>
<name>A0A5R9FVM9_9ACTN</name>
<evidence type="ECO:0000313" key="2">
    <source>
        <dbReference type="EMBL" id="TLS44943.1"/>
    </source>
</evidence>
<evidence type="ECO:0000256" key="1">
    <source>
        <dbReference type="SAM" id="MobiDB-lite"/>
    </source>
</evidence>
<sequence>MGYLAVTVRADAGYVPARAAADLAALTLPTLPVEPGDAMSVLAHFDRALPPHMTLTIVNSRHLTGRWSGSGARSTSQPQQEQQGEGGGRLTERALAAQLADPAAPLMAGALRLLDGTALQALAEASTRTARQVWADRIIERVRTLVAEERPAPGEPVVCAYFRPMHGDRITWHPVIAALSAGEDTPDLRYRATPATPIKPRRQDEPPADFELVEALNALAALDKPADGQVLRVHLVHHTVTHVTA</sequence>
<dbReference type="EMBL" id="VBZC01000017">
    <property type="protein sequence ID" value="TLS44943.1"/>
    <property type="molecule type" value="Genomic_DNA"/>
</dbReference>